<dbReference type="NCBIfam" id="NF033542">
    <property type="entry name" value="transpos_IS110"/>
    <property type="match status" value="1"/>
</dbReference>
<dbReference type="Pfam" id="PF02371">
    <property type="entry name" value="Transposase_20"/>
    <property type="match status" value="1"/>
</dbReference>
<evidence type="ECO:0000259" key="2">
    <source>
        <dbReference type="Pfam" id="PF02371"/>
    </source>
</evidence>
<dbReference type="GO" id="GO:0003677">
    <property type="term" value="F:DNA binding"/>
    <property type="evidence" value="ECO:0007669"/>
    <property type="project" value="InterPro"/>
</dbReference>
<evidence type="ECO:0000259" key="1">
    <source>
        <dbReference type="Pfam" id="PF01548"/>
    </source>
</evidence>
<feature type="domain" description="Transposase IS110-like N-terminal" evidence="1">
    <location>
        <begin position="7"/>
        <end position="146"/>
    </location>
</feature>
<accession>A0A0B9GI81</accession>
<dbReference type="InterPro" id="IPR047650">
    <property type="entry name" value="Transpos_IS110"/>
</dbReference>
<dbReference type="GO" id="GO:0006313">
    <property type="term" value="P:DNA transposition"/>
    <property type="evidence" value="ECO:0007669"/>
    <property type="project" value="InterPro"/>
</dbReference>
<evidence type="ECO:0000313" key="3">
    <source>
        <dbReference type="EMBL" id="KHT64495.1"/>
    </source>
</evidence>
<sequence>MSSLNILGIDLGKHCFHLVGHDSAGREVLRKKLNRSQLILFISKLCPTTIAFEACGGAHWLARKCLELNHQVKLIPPQYVKPYVKGNKNDFIDASAIAEAACRPSMRFVAVKSEEAQIIAAIHRVRDGFIKERTACMSRIGAILLEFGLSLPTGHAKMKSLFQWLADQKQPLPSFFTRELQALHEHYSYLNEQIKRQDKKLSQYVETNELAQLLKSVPGIGDLTASLCLADISSPTNFTNGRNMAAWLGLVPRQYSTGGKPKLLGVSKRGNKQLRTLFIHGARAVLAKPDKTGKAFGQWLIDLRASKPFNVVVVALANKLARIAWAVMYNRQAFRMTTI</sequence>
<name>A0A0B9GI81_9GAMM</name>
<protein>
    <submittedName>
        <fullName evidence="3">Transposase</fullName>
    </submittedName>
</protein>
<reference evidence="3 4" key="1">
    <citation type="submission" date="2014-12" db="EMBL/GenBank/DDBJ databases">
        <title>Genome sequencing of Photobacterium gaetbulicola AD005a.</title>
        <authorList>
            <person name="Adrian T.G.S."/>
            <person name="Chan K.G."/>
        </authorList>
    </citation>
    <scope>NUCLEOTIDE SEQUENCE [LARGE SCALE GENOMIC DNA]</scope>
    <source>
        <strain evidence="3 4">AD005a</strain>
    </source>
</reference>
<dbReference type="GO" id="GO:0004803">
    <property type="term" value="F:transposase activity"/>
    <property type="evidence" value="ECO:0007669"/>
    <property type="project" value="InterPro"/>
</dbReference>
<comment type="caution">
    <text evidence="3">The sequence shown here is derived from an EMBL/GenBank/DDBJ whole genome shotgun (WGS) entry which is preliminary data.</text>
</comment>
<dbReference type="PANTHER" id="PTHR33055">
    <property type="entry name" value="TRANSPOSASE FOR INSERTION SEQUENCE ELEMENT IS1111A"/>
    <property type="match status" value="1"/>
</dbReference>
<gene>
    <name evidence="3" type="ORF">RJ45_06130</name>
</gene>
<evidence type="ECO:0000313" key="4">
    <source>
        <dbReference type="Proteomes" id="UP000031278"/>
    </source>
</evidence>
<dbReference type="PANTHER" id="PTHR33055:SF3">
    <property type="entry name" value="PUTATIVE TRANSPOSASE FOR IS117-RELATED"/>
    <property type="match status" value="1"/>
</dbReference>
<dbReference type="Proteomes" id="UP000031278">
    <property type="component" value="Unassembled WGS sequence"/>
</dbReference>
<proteinExistence type="predicted"/>
<dbReference type="RefSeq" id="WP_039459712.1">
    <property type="nucleotide sequence ID" value="NZ_JWLZ01000076.1"/>
</dbReference>
<dbReference type="EMBL" id="JWLZ01000076">
    <property type="protein sequence ID" value="KHT64495.1"/>
    <property type="molecule type" value="Genomic_DNA"/>
</dbReference>
<dbReference type="InterPro" id="IPR002525">
    <property type="entry name" value="Transp_IS110-like_N"/>
</dbReference>
<organism evidence="3 4">
    <name type="scientific">Photobacterium gaetbulicola</name>
    <dbReference type="NCBI Taxonomy" id="1295392"/>
    <lineage>
        <taxon>Bacteria</taxon>
        <taxon>Pseudomonadati</taxon>
        <taxon>Pseudomonadota</taxon>
        <taxon>Gammaproteobacteria</taxon>
        <taxon>Vibrionales</taxon>
        <taxon>Vibrionaceae</taxon>
        <taxon>Photobacterium</taxon>
    </lineage>
</organism>
<dbReference type="Pfam" id="PF01548">
    <property type="entry name" value="DEDD_Tnp_IS110"/>
    <property type="match status" value="1"/>
</dbReference>
<dbReference type="InterPro" id="IPR003346">
    <property type="entry name" value="Transposase_20"/>
</dbReference>
<dbReference type="AlphaFoldDB" id="A0A0B9GI81"/>
<feature type="domain" description="Transposase IS116/IS110/IS902 C-terminal" evidence="2">
    <location>
        <begin position="211"/>
        <end position="295"/>
    </location>
</feature>